<dbReference type="EMBL" id="MU394321">
    <property type="protein sequence ID" value="KAI6085893.1"/>
    <property type="molecule type" value="Genomic_DNA"/>
</dbReference>
<evidence type="ECO:0000313" key="1">
    <source>
        <dbReference type="EMBL" id="KAI6085893.1"/>
    </source>
</evidence>
<evidence type="ECO:0000313" key="2">
    <source>
        <dbReference type="Proteomes" id="UP001497680"/>
    </source>
</evidence>
<protein>
    <submittedName>
        <fullName evidence="1">Uncharacterized protein</fullName>
    </submittedName>
</protein>
<proteinExistence type="predicted"/>
<keyword evidence="2" id="KW-1185">Reference proteome</keyword>
<dbReference type="Proteomes" id="UP001497680">
    <property type="component" value="Unassembled WGS sequence"/>
</dbReference>
<organism evidence="1 2">
    <name type="scientific">Hypoxylon rubiginosum</name>
    <dbReference type="NCBI Taxonomy" id="110542"/>
    <lineage>
        <taxon>Eukaryota</taxon>
        <taxon>Fungi</taxon>
        <taxon>Dikarya</taxon>
        <taxon>Ascomycota</taxon>
        <taxon>Pezizomycotina</taxon>
        <taxon>Sordariomycetes</taxon>
        <taxon>Xylariomycetidae</taxon>
        <taxon>Xylariales</taxon>
        <taxon>Hypoxylaceae</taxon>
        <taxon>Hypoxylon</taxon>
    </lineage>
</organism>
<comment type="caution">
    <text evidence="1">The sequence shown here is derived from an EMBL/GenBank/DDBJ whole genome shotgun (WGS) entry which is preliminary data.</text>
</comment>
<reference evidence="1 2" key="1">
    <citation type="journal article" date="2022" name="New Phytol.">
        <title>Ecological generalism drives hyperdiversity of secondary metabolite gene clusters in xylarialean endophytes.</title>
        <authorList>
            <person name="Franco M.E.E."/>
            <person name="Wisecaver J.H."/>
            <person name="Arnold A.E."/>
            <person name="Ju Y.M."/>
            <person name="Slot J.C."/>
            <person name="Ahrendt S."/>
            <person name="Moore L.P."/>
            <person name="Eastman K.E."/>
            <person name="Scott K."/>
            <person name="Konkel Z."/>
            <person name="Mondo S.J."/>
            <person name="Kuo A."/>
            <person name="Hayes R.D."/>
            <person name="Haridas S."/>
            <person name="Andreopoulos B."/>
            <person name="Riley R."/>
            <person name="LaButti K."/>
            <person name="Pangilinan J."/>
            <person name="Lipzen A."/>
            <person name="Amirebrahimi M."/>
            <person name="Yan J."/>
            <person name="Adam C."/>
            <person name="Keymanesh K."/>
            <person name="Ng V."/>
            <person name="Louie K."/>
            <person name="Northen T."/>
            <person name="Drula E."/>
            <person name="Henrissat B."/>
            <person name="Hsieh H.M."/>
            <person name="Youens-Clark K."/>
            <person name="Lutzoni F."/>
            <person name="Miadlikowska J."/>
            <person name="Eastwood D.C."/>
            <person name="Hamelin R.C."/>
            <person name="Grigoriev I.V."/>
            <person name="U'Ren J.M."/>
        </authorList>
    </citation>
    <scope>NUCLEOTIDE SEQUENCE [LARGE SCALE GENOMIC DNA]</scope>
    <source>
        <strain evidence="1 2">ER1909</strain>
    </source>
</reference>
<gene>
    <name evidence="1" type="ORF">F4821DRAFT_144274</name>
</gene>
<name>A0ACC0CZR4_9PEZI</name>
<sequence length="307" mass="33316">MKTTTGVHLLMLVMGIGSTTASPLQPADSTSVGFTEPNELLPRVEVDLSLDCNQLLDQLIGKMEEYSEYSARVLAIATKSGTYGALAYSVCKVFDQNVLNCNYAGVSVAGAIVVAIQEGFVDAPNLNQGAEAAEGQKATVGRRASTLSTRVAAYLRSENINFDAISPMSARQERRDDGEDNGEVVHVRGVQDTRGLTTDLRIGVREHGEGYIQVAPSTGPLGTRTTNAGYKIVWRSFNRVDGIAQNAAKGFGKIIADDWQKRIVDNRNTVDYIARADFARKGYMDIRIIPETKGFGLSYEDVHDCVN</sequence>
<accession>A0ACC0CZR4</accession>